<organism evidence="2 3">
    <name type="scientific">Methanocorpusculum petauri</name>
    <dbReference type="NCBI Taxonomy" id="3002863"/>
    <lineage>
        <taxon>Archaea</taxon>
        <taxon>Methanobacteriati</taxon>
        <taxon>Methanobacteriota</taxon>
        <taxon>Stenosarchaea group</taxon>
        <taxon>Methanomicrobia</taxon>
        <taxon>Methanomicrobiales</taxon>
        <taxon>Methanocorpusculaceae</taxon>
        <taxon>Methanocorpusculum</taxon>
    </lineage>
</organism>
<keyword evidence="1" id="KW-0812">Transmembrane</keyword>
<comment type="caution">
    <text evidence="2">The sequence shown here is derived from an EMBL/GenBank/DDBJ whole genome shotgun (WGS) entry which is preliminary data.</text>
</comment>
<evidence type="ECO:0000313" key="3">
    <source>
        <dbReference type="Proteomes" id="UP001141422"/>
    </source>
</evidence>
<dbReference type="Proteomes" id="UP001141422">
    <property type="component" value="Unassembled WGS sequence"/>
</dbReference>
<keyword evidence="1" id="KW-0472">Membrane</keyword>
<sequence length="177" mass="19805">MSLHPVVVLGFYAACIAAGSVVLYLIDRTAAHDPMHIAACIRENPGLSLEKIAAKTNASHLRTAYTIRRLIRKHVVMRIAKNGVSTYSIRKIPKSSAEEILQEILGNDALHLTFAVVVEKPEITKREIIDTTGLSGIQMFWYLSRLEMFGAIVRDKKIGKWTYRAADTFIKAYAAYK</sequence>
<dbReference type="RefSeq" id="WP_268924093.1">
    <property type="nucleotide sequence ID" value="NZ_JAPTGB010000002.1"/>
</dbReference>
<dbReference type="EMBL" id="JAPTGB010000002">
    <property type="protein sequence ID" value="MCZ0859875.1"/>
    <property type="molecule type" value="Genomic_DNA"/>
</dbReference>
<name>A0ABT4IFB2_9EURY</name>
<reference evidence="2" key="1">
    <citation type="submission" date="2022-12" db="EMBL/GenBank/DDBJ databases">
        <title>Isolation and characterisation of novel Methanocorpusculum spp. from native Australian herbivores indicates the genus is ancestrally host-associated.</title>
        <authorList>
            <person name="Volmer J.G."/>
            <person name="Soo R.M."/>
            <person name="Evans P.N."/>
            <person name="Hoedt E.C."/>
            <person name="Astorga Alsina A.L."/>
            <person name="Woodcroft B.J."/>
            <person name="Tyson G.W."/>
            <person name="Hugenholtz P."/>
            <person name="Morrison M."/>
        </authorList>
    </citation>
    <scope>NUCLEOTIDE SEQUENCE</scope>
    <source>
        <strain evidence="2">MG</strain>
    </source>
</reference>
<proteinExistence type="predicted"/>
<evidence type="ECO:0000313" key="2">
    <source>
        <dbReference type="EMBL" id="MCZ0859875.1"/>
    </source>
</evidence>
<gene>
    <name evidence="2" type="ORF">O0S10_01370</name>
</gene>
<keyword evidence="1" id="KW-1133">Transmembrane helix</keyword>
<protein>
    <submittedName>
        <fullName evidence="2">Uncharacterized protein</fullName>
    </submittedName>
</protein>
<evidence type="ECO:0000256" key="1">
    <source>
        <dbReference type="SAM" id="Phobius"/>
    </source>
</evidence>
<feature type="transmembrane region" description="Helical" evidence="1">
    <location>
        <begin position="6"/>
        <end position="26"/>
    </location>
</feature>
<keyword evidence="3" id="KW-1185">Reference proteome</keyword>
<accession>A0ABT4IFB2</accession>